<dbReference type="GO" id="GO:0005737">
    <property type="term" value="C:cytoplasm"/>
    <property type="evidence" value="ECO:0007669"/>
    <property type="project" value="UniProtKB-SubCell"/>
</dbReference>
<evidence type="ECO:0000259" key="5">
    <source>
        <dbReference type="Pfam" id="PF00582"/>
    </source>
</evidence>
<keyword evidence="7" id="KW-1185">Reference proteome</keyword>
<evidence type="ECO:0000256" key="4">
    <source>
        <dbReference type="ARBA" id="ARBA00037131"/>
    </source>
</evidence>
<gene>
    <name evidence="6" type="ORF">GCM10017655_15610</name>
</gene>
<dbReference type="InterPro" id="IPR006016">
    <property type="entry name" value="UspA"/>
</dbReference>
<dbReference type="AlphaFoldDB" id="A0A9W6K5R2"/>
<evidence type="ECO:0000256" key="3">
    <source>
        <dbReference type="ARBA" id="ARBA00022490"/>
    </source>
</evidence>
<dbReference type="EMBL" id="BSFN01000003">
    <property type="protein sequence ID" value="GLK88499.1"/>
    <property type="molecule type" value="Genomic_DNA"/>
</dbReference>
<evidence type="ECO:0000256" key="2">
    <source>
        <dbReference type="ARBA" id="ARBA00008791"/>
    </source>
</evidence>
<reference evidence="6" key="1">
    <citation type="journal article" date="2014" name="Int. J. Syst. Evol. Microbiol.">
        <title>Complete genome sequence of Corynebacterium casei LMG S-19264T (=DSM 44701T), isolated from a smear-ripened cheese.</title>
        <authorList>
            <consortium name="US DOE Joint Genome Institute (JGI-PGF)"/>
            <person name="Walter F."/>
            <person name="Albersmeier A."/>
            <person name="Kalinowski J."/>
            <person name="Ruckert C."/>
        </authorList>
    </citation>
    <scope>NUCLEOTIDE SEQUENCE</scope>
    <source>
        <strain evidence="6">VKM B-2935</strain>
    </source>
</reference>
<reference evidence="6" key="2">
    <citation type="submission" date="2023-01" db="EMBL/GenBank/DDBJ databases">
        <authorList>
            <person name="Sun Q."/>
            <person name="Evtushenko L."/>
        </authorList>
    </citation>
    <scope>NUCLEOTIDE SEQUENCE</scope>
    <source>
        <strain evidence="6">VKM B-2935</strain>
    </source>
</reference>
<dbReference type="Proteomes" id="UP001143328">
    <property type="component" value="Unassembled WGS sequence"/>
</dbReference>
<comment type="similarity">
    <text evidence="2">Belongs to the universal stress protein A family.</text>
</comment>
<protein>
    <submittedName>
        <fullName evidence="6">Universal stress protein</fullName>
    </submittedName>
</protein>
<dbReference type="SUPFAM" id="SSF52402">
    <property type="entry name" value="Adenine nucleotide alpha hydrolases-like"/>
    <property type="match status" value="2"/>
</dbReference>
<evidence type="ECO:0000256" key="1">
    <source>
        <dbReference type="ARBA" id="ARBA00004496"/>
    </source>
</evidence>
<organism evidence="6 7">
    <name type="scientific">Pseudomonas turukhanskensis</name>
    <dbReference type="NCBI Taxonomy" id="1806536"/>
    <lineage>
        <taxon>Bacteria</taxon>
        <taxon>Pseudomonadati</taxon>
        <taxon>Pseudomonadota</taxon>
        <taxon>Gammaproteobacteria</taxon>
        <taxon>Pseudomonadales</taxon>
        <taxon>Pseudomonadaceae</taxon>
        <taxon>Pseudomonas</taxon>
    </lineage>
</organism>
<evidence type="ECO:0000313" key="7">
    <source>
        <dbReference type="Proteomes" id="UP001143328"/>
    </source>
</evidence>
<sequence length="296" mass="32923">MHPYQRLLLVANPVMRHGLAIKRAAQLALASGASLHLAVFEKVPDMLPFLEKEIQDSANSCHLDALNDWLRDEAQLLRSQGITVTTEVTWNDALVQTILDQVEHSQADMLIKDTQHENVLKRTFITPLDWHLLRQCPVPVHLIGPAGHARPEVIIAAVDAASPDALRNGLNARIIGQAQRLAEQTDAQLHLIHALDLSSVYFADATGSTLNWADLWAHVQVEVEKTFYMMAEQHRISRDLCHLQVGSPLQVLAEMAERLRADVVVMGRVHRSGMNKLVGSTTEHLLYRSPCGILAV</sequence>
<dbReference type="PANTHER" id="PTHR47892">
    <property type="entry name" value="UNIVERSAL STRESS PROTEIN E"/>
    <property type="match status" value="1"/>
</dbReference>
<proteinExistence type="inferred from homology"/>
<comment type="caution">
    <text evidence="6">The sequence shown here is derived from an EMBL/GenBank/DDBJ whole genome shotgun (WGS) entry which is preliminary data.</text>
</comment>
<keyword evidence="3" id="KW-0963">Cytoplasm</keyword>
<name>A0A9W6K5R2_9PSED</name>
<dbReference type="RefSeq" id="WP_271194709.1">
    <property type="nucleotide sequence ID" value="NZ_BSFN01000003.1"/>
</dbReference>
<comment type="function">
    <text evidence="4">Required for resistance to DNA-damaging agents.</text>
</comment>
<evidence type="ECO:0000313" key="6">
    <source>
        <dbReference type="EMBL" id="GLK88499.1"/>
    </source>
</evidence>
<comment type="subcellular location">
    <subcellularLocation>
        <location evidence="1">Cytoplasm</location>
    </subcellularLocation>
</comment>
<dbReference type="PANTHER" id="PTHR47892:SF1">
    <property type="entry name" value="UNIVERSAL STRESS PROTEIN E"/>
    <property type="match status" value="1"/>
</dbReference>
<feature type="domain" description="UspA" evidence="5">
    <location>
        <begin position="4"/>
        <end position="143"/>
    </location>
</feature>
<accession>A0A9W6K5R2</accession>
<dbReference type="Pfam" id="PF00582">
    <property type="entry name" value="Usp"/>
    <property type="match status" value="2"/>
</dbReference>
<dbReference type="Gene3D" id="3.40.50.12370">
    <property type="match status" value="1"/>
</dbReference>
<feature type="domain" description="UspA" evidence="5">
    <location>
        <begin position="173"/>
        <end position="296"/>
    </location>
</feature>